<gene>
    <name evidence="2" type="ORF">AAF712_004980</name>
    <name evidence="1" type="ORF">AAF712_012360</name>
</gene>
<reference evidence="2 3" key="1">
    <citation type="submission" date="2024-05" db="EMBL/GenBank/DDBJ databases">
        <title>A draft genome resource for the thread blight pathogen Marasmius tenuissimus strain MS-2.</title>
        <authorList>
            <person name="Yulfo-Soto G.E."/>
            <person name="Baruah I.K."/>
            <person name="Amoako-Attah I."/>
            <person name="Bukari Y."/>
            <person name="Meinhardt L.W."/>
            <person name="Bailey B.A."/>
            <person name="Cohen S.P."/>
        </authorList>
    </citation>
    <scope>NUCLEOTIDE SEQUENCE [LARGE SCALE GENOMIC DNA]</scope>
    <source>
        <strain evidence="2 3">MS-2</strain>
    </source>
</reference>
<evidence type="ECO:0008006" key="4">
    <source>
        <dbReference type="Google" id="ProtNLM"/>
    </source>
</evidence>
<name>A0ABR3A5J1_9AGAR</name>
<dbReference type="InterPro" id="IPR032710">
    <property type="entry name" value="NTF2-like_dom_sf"/>
</dbReference>
<evidence type="ECO:0000313" key="2">
    <source>
        <dbReference type="EMBL" id="KAL0067812.1"/>
    </source>
</evidence>
<dbReference type="PANTHER" id="PTHR31757">
    <property type="entry name" value="SLL0781 PROTEIN"/>
    <property type="match status" value="1"/>
</dbReference>
<dbReference type="EMBL" id="JBBXMP010000159">
    <property type="protein sequence ID" value="KAL0060821.1"/>
    <property type="molecule type" value="Genomic_DNA"/>
</dbReference>
<dbReference type="Gene3D" id="3.10.450.50">
    <property type="match status" value="1"/>
</dbReference>
<dbReference type="EMBL" id="JBBXMP010000022">
    <property type="protein sequence ID" value="KAL0067812.1"/>
    <property type="molecule type" value="Genomic_DNA"/>
</dbReference>
<keyword evidence="3" id="KW-1185">Reference proteome</keyword>
<dbReference type="PANTHER" id="PTHR31757:SF0">
    <property type="entry name" value="SLL0781 PROTEIN"/>
    <property type="match status" value="1"/>
</dbReference>
<dbReference type="Pfam" id="PF07080">
    <property type="entry name" value="DUF1348"/>
    <property type="match status" value="1"/>
</dbReference>
<organism evidence="2 3">
    <name type="scientific">Marasmius tenuissimus</name>
    <dbReference type="NCBI Taxonomy" id="585030"/>
    <lineage>
        <taxon>Eukaryota</taxon>
        <taxon>Fungi</taxon>
        <taxon>Dikarya</taxon>
        <taxon>Basidiomycota</taxon>
        <taxon>Agaricomycotina</taxon>
        <taxon>Agaricomycetes</taxon>
        <taxon>Agaricomycetidae</taxon>
        <taxon>Agaricales</taxon>
        <taxon>Marasmiineae</taxon>
        <taxon>Marasmiaceae</taxon>
        <taxon>Marasmius</taxon>
    </lineage>
</organism>
<evidence type="ECO:0000313" key="1">
    <source>
        <dbReference type="EMBL" id="KAL0060821.1"/>
    </source>
</evidence>
<proteinExistence type="predicted"/>
<sequence>MSLRPPFTLATAVKKVKVAQDLWNTKTPSKISLAYTPNTIWRNRDSFLSGREEVEKFLADKWKKEHGYILRKELFTFQDNKIAVQFFYEWNTQHDLKGQWHRCYGMENWTFDESGLMRKRMMCGNDVPISDSERWFKPGVDTEAVEITERHL</sequence>
<evidence type="ECO:0000313" key="3">
    <source>
        <dbReference type="Proteomes" id="UP001437256"/>
    </source>
</evidence>
<dbReference type="Proteomes" id="UP001437256">
    <property type="component" value="Unassembled WGS sequence"/>
</dbReference>
<dbReference type="InterPro" id="IPR009783">
    <property type="entry name" value="DUF1348"/>
</dbReference>
<comment type="caution">
    <text evidence="2">The sequence shown here is derived from an EMBL/GenBank/DDBJ whole genome shotgun (WGS) entry which is preliminary data.</text>
</comment>
<dbReference type="SUPFAM" id="SSF54427">
    <property type="entry name" value="NTF2-like"/>
    <property type="match status" value="1"/>
</dbReference>
<protein>
    <recommendedName>
        <fullName evidence="4">DUF1348-domain-containing protein</fullName>
    </recommendedName>
</protein>
<accession>A0ABR3A5J1</accession>